<feature type="non-terminal residue" evidence="2">
    <location>
        <position position="121"/>
    </location>
</feature>
<evidence type="ECO:0000313" key="2">
    <source>
        <dbReference type="EMBL" id="GIL59992.1"/>
    </source>
</evidence>
<comment type="caution">
    <text evidence="2">The sequence shown here is derived from an EMBL/GenBank/DDBJ whole genome shotgun (WGS) entry which is preliminary data.</text>
</comment>
<protein>
    <submittedName>
        <fullName evidence="2">Uncharacterized protein</fullName>
    </submittedName>
</protein>
<evidence type="ECO:0000313" key="3">
    <source>
        <dbReference type="Proteomes" id="UP000747399"/>
    </source>
</evidence>
<feature type="compositionally biased region" description="Polar residues" evidence="1">
    <location>
        <begin position="46"/>
        <end position="58"/>
    </location>
</feature>
<dbReference type="Proteomes" id="UP000747399">
    <property type="component" value="Unassembled WGS sequence"/>
</dbReference>
<keyword evidence="3" id="KW-1185">Reference proteome</keyword>
<dbReference type="AlphaFoldDB" id="A0A8J4BG17"/>
<sequence length="121" mass="12970">RMSALSTLMVPGSTSCCNKDCRQRACRGNNLTQVVRKPKVQHPAANPSSGPSCSTGPANNAAGSVTCMQLELNHHKTARRWLDSCPTYSHMRGSWGTPCGYGAHITFSVRAALLPRQGLTT</sequence>
<reference evidence="2" key="1">
    <citation type="journal article" date="2021" name="Proc. Natl. Acad. Sci. U.S.A.">
        <title>Three genomes in the algal genus Volvox reveal the fate of a haploid sex-determining region after a transition to homothallism.</title>
        <authorList>
            <person name="Yamamoto K."/>
            <person name="Hamaji T."/>
            <person name="Kawai-Toyooka H."/>
            <person name="Matsuzaki R."/>
            <person name="Takahashi F."/>
            <person name="Nishimura Y."/>
            <person name="Kawachi M."/>
            <person name="Noguchi H."/>
            <person name="Minakuchi Y."/>
            <person name="Umen J.G."/>
            <person name="Toyoda A."/>
            <person name="Nozaki H."/>
        </authorList>
    </citation>
    <scope>NUCLEOTIDE SEQUENCE</scope>
    <source>
        <strain evidence="2">NIES-3780</strain>
    </source>
</reference>
<dbReference type="EMBL" id="BNCO01000037">
    <property type="protein sequence ID" value="GIL59992.1"/>
    <property type="molecule type" value="Genomic_DNA"/>
</dbReference>
<feature type="region of interest" description="Disordered" evidence="1">
    <location>
        <begin position="38"/>
        <end position="58"/>
    </location>
</feature>
<evidence type="ECO:0000256" key="1">
    <source>
        <dbReference type="SAM" id="MobiDB-lite"/>
    </source>
</evidence>
<gene>
    <name evidence="2" type="ORF">Vafri_14634</name>
</gene>
<accession>A0A8J4BG17</accession>
<organism evidence="2 3">
    <name type="scientific">Volvox africanus</name>
    <dbReference type="NCBI Taxonomy" id="51714"/>
    <lineage>
        <taxon>Eukaryota</taxon>
        <taxon>Viridiplantae</taxon>
        <taxon>Chlorophyta</taxon>
        <taxon>core chlorophytes</taxon>
        <taxon>Chlorophyceae</taxon>
        <taxon>CS clade</taxon>
        <taxon>Chlamydomonadales</taxon>
        <taxon>Volvocaceae</taxon>
        <taxon>Volvox</taxon>
    </lineage>
</organism>
<name>A0A8J4BG17_9CHLO</name>
<proteinExistence type="predicted"/>